<sequence>MSKYVGGALIPGLRIDRGDRTPITMQLVVALREQILTARLPAGARLPASRTLAHDLGVSRTTAVNAYEQLGAEGLLVSTVGAGTFVSAEVRPQPAPRPNAAAADRTPRLARLSREVSDQYFPRLEHPEVPRPFVTGMPAFDAFPMALWARLSGQYWRSPRAQVMSYPDPAGLPALRAAVCQHLRANRGVQCHPDEVFICNGAQEAFTRIGHMLLDPGDPVWLENPGAIGARNSLLSCGAAPVPVPVDAQGLEVAAGLAEAPEFRLAFVTPAHQHPLGVTMSLDRRFELLAAAEAAGAWIIEDDYVGEFHYGRSTPPPLKSIDSGGRVIYVGTFSKALFPAVRLGYIVAPPALVPMFDRTLGAVAHGVSHAMQAIVARFIEDGHFAAHIRRMREIYAQRRDTLLSEAAQHLAGRMDVRPTDTGFHTIGTLPVGGPDETAVSRAAATAGLAATPLGRFALRPLPVRGVTLGFSAVPPPQIARGVRTLATVLDGLPGAVRRGEGELSRRAR</sequence>
<keyword evidence="5" id="KW-0804">Transcription</keyword>
<keyword evidence="2" id="KW-0663">Pyridoxal phosphate</keyword>
<dbReference type="SUPFAM" id="SSF46785">
    <property type="entry name" value="Winged helix' DNA-binding domain"/>
    <property type="match status" value="1"/>
</dbReference>
<keyword evidence="7" id="KW-0808">Transferase</keyword>
<evidence type="ECO:0000256" key="3">
    <source>
        <dbReference type="ARBA" id="ARBA00023015"/>
    </source>
</evidence>
<dbReference type="InterPro" id="IPR051446">
    <property type="entry name" value="HTH_trans_reg/aminotransferase"/>
</dbReference>
<name>A0A6L5Z1W2_9RHOB</name>
<dbReference type="CDD" id="cd07377">
    <property type="entry name" value="WHTH_GntR"/>
    <property type="match status" value="1"/>
</dbReference>
<dbReference type="InterPro" id="IPR004839">
    <property type="entry name" value="Aminotransferase_I/II_large"/>
</dbReference>
<evidence type="ECO:0000256" key="5">
    <source>
        <dbReference type="ARBA" id="ARBA00023163"/>
    </source>
</evidence>
<keyword evidence="3" id="KW-0805">Transcription regulation</keyword>
<comment type="similarity">
    <text evidence="1">In the C-terminal section; belongs to the class-I pyridoxal-phosphate-dependent aminotransferase family.</text>
</comment>
<dbReference type="PROSITE" id="PS50949">
    <property type="entry name" value="HTH_GNTR"/>
    <property type="match status" value="1"/>
</dbReference>
<dbReference type="SMART" id="SM00345">
    <property type="entry name" value="HTH_GNTR"/>
    <property type="match status" value="1"/>
</dbReference>
<dbReference type="SUPFAM" id="SSF53383">
    <property type="entry name" value="PLP-dependent transferases"/>
    <property type="match status" value="1"/>
</dbReference>
<evidence type="ECO:0000256" key="1">
    <source>
        <dbReference type="ARBA" id="ARBA00005384"/>
    </source>
</evidence>
<protein>
    <submittedName>
        <fullName evidence="7">Aminotransferase class I/II-fold pyridoxal phosphate-dependent enzyme</fullName>
    </submittedName>
</protein>
<evidence type="ECO:0000313" key="8">
    <source>
        <dbReference type="Proteomes" id="UP000474957"/>
    </source>
</evidence>
<comment type="caution">
    <text evidence="7">The sequence shown here is derived from an EMBL/GenBank/DDBJ whole genome shotgun (WGS) entry which is preliminary data.</text>
</comment>
<dbReference type="PRINTS" id="PR00035">
    <property type="entry name" value="HTHGNTR"/>
</dbReference>
<dbReference type="InterPro" id="IPR015424">
    <property type="entry name" value="PyrdxlP-dep_Trfase"/>
</dbReference>
<keyword evidence="4" id="KW-0238">DNA-binding</keyword>
<keyword evidence="8" id="KW-1185">Reference proteome</keyword>
<reference evidence="7 8" key="1">
    <citation type="submission" date="2019-10" db="EMBL/GenBank/DDBJ databases">
        <title>Cognatihalovulum marinum gen. nov. sp. nov., a new member of the family Rhodobacteraceae isolated from deep seawater of the Northwest Indian Ocean.</title>
        <authorList>
            <person name="Ruan C."/>
            <person name="Wang J."/>
            <person name="Zheng X."/>
            <person name="Song L."/>
            <person name="Zhu Y."/>
            <person name="Huang Y."/>
            <person name="Lu Z."/>
            <person name="Du W."/>
            <person name="Huang L."/>
            <person name="Dai X."/>
        </authorList>
    </citation>
    <scope>NUCLEOTIDE SEQUENCE [LARGE SCALE GENOMIC DNA]</scope>
    <source>
        <strain evidence="7 8">2CG4</strain>
    </source>
</reference>
<dbReference type="GO" id="GO:0003677">
    <property type="term" value="F:DNA binding"/>
    <property type="evidence" value="ECO:0007669"/>
    <property type="project" value="UniProtKB-KW"/>
</dbReference>
<dbReference type="Gene3D" id="1.10.10.10">
    <property type="entry name" value="Winged helix-like DNA-binding domain superfamily/Winged helix DNA-binding domain"/>
    <property type="match status" value="1"/>
</dbReference>
<dbReference type="GO" id="GO:0008483">
    <property type="term" value="F:transaminase activity"/>
    <property type="evidence" value="ECO:0007669"/>
    <property type="project" value="UniProtKB-KW"/>
</dbReference>
<evidence type="ECO:0000256" key="2">
    <source>
        <dbReference type="ARBA" id="ARBA00022898"/>
    </source>
</evidence>
<dbReference type="Pfam" id="PF00155">
    <property type="entry name" value="Aminotran_1_2"/>
    <property type="match status" value="1"/>
</dbReference>
<feature type="domain" description="HTH gntR-type" evidence="6">
    <location>
        <begin position="21"/>
        <end position="89"/>
    </location>
</feature>
<dbReference type="Pfam" id="PF00392">
    <property type="entry name" value="GntR"/>
    <property type="match status" value="1"/>
</dbReference>
<evidence type="ECO:0000256" key="4">
    <source>
        <dbReference type="ARBA" id="ARBA00023125"/>
    </source>
</evidence>
<keyword evidence="7" id="KW-0032">Aminotransferase</keyword>
<evidence type="ECO:0000259" key="6">
    <source>
        <dbReference type="PROSITE" id="PS50949"/>
    </source>
</evidence>
<dbReference type="InterPro" id="IPR036390">
    <property type="entry name" value="WH_DNA-bd_sf"/>
</dbReference>
<dbReference type="RefSeq" id="WP_154446537.1">
    <property type="nucleotide sequence ID" value="NZ_WIND01000007.1"/>
</dbReference>
<evidence type="ECO:0000313" key="7">
    <source>
        <dbReference type="EMBL" id="MSU90042.1"/>
    </source>
</evidence>
<dbReference type="GO" id="GO:0003700">
    <property type="term" value="F:DNA-binding transcription factor activity"/>
    <property type="evidence" value="ECO:0007669"/>
    <property type="project" value="InterPro"/>
</dbReference>
<organism evidence="7 8">
    <name type="scientific">Halovulum marinum</name>
    <dbReference type="NCBI Taxonomy" id="2662447"/>
    <lineage>
        <taxon>Bacteria</taxon>
        <taxon>Pseudomonadati</taxon>
        <taxon>Pseudomonadota</taxon>
        <taxon>Alphaproteobacteria</taxon>
        <taxon>Rhodobacterales</taxon>
        <taxon>Paracoccaceae</taxon>
        <taxon>Halovulum</taxon>
    </lineage>
</organism>
<dbReference type="PANTHER" id="PTHR46577">
    <property type="entry name" value="HTH-TYPE TRANSCRIPTIONAL REGULATORY PROTEIN GABR"/>
    <property type="match status" value="1"/>
</dbReference>
<proteinExistence type="inferred from homology"/>
<dbReference type="Proteomes" id="UP000474957">
    <property type="component" value="Unassembled WGS sequence"/>
</dbReference>
<dbReference type="CDD" id="cd00609">
    <property type="entry name" value="AAT_like"/>
    <property type="match status" value="1"/>
</dbReference>
<gene>
    <name evidence="7" type="ORF">GE300_10520</name>
</gene>
<dbReference type="PANTHER" id="PTHR46577:SF1">
    <property type="entry name" value="HTH-TYPE TRANSCRIPTIONAL REGULATORY PROTEIN GABR"/>
    <property type="match status" value="1"/>
</dbReference>
<dbReference type="Gene3D" id="3.40.640.10">
    <property type="entry name" value="Type I PLP-dependent aspartate aminotransferase-like (Major domain)"/>
    <property type="match status" value="1"/>
</dbReference>
<dbReference type="InterPro" id="IPR036388">
    <property type="entry name" value="WH-like_DNA-bd_sf"/>
</dbReference>
<dbReference type="GO" id="GO:0030170">
    <property type="term" value="F:pyridoxal phosphate binding"/>
    <property type="evidence" value="ECO:0007669"/>
    <property type="project" value="InterPro"/>
</dbReference>
<dbReference type="AlphaFoldDB" id="A0A6L5Z1W2"/>
<dbReference type="EMBL" id="WIND01000007">
    <property type="protein sequence ID" value="MSU90042.1"/>
    <property type="molecule type" value="Genomic_DNA"/>
</dbReference>
<dbReference type="InterPro" id="IPR015421">
    <property type="entry name" value="PyrdxlP-dep_Trfase_major"/>
</dbReference>
<dbReference type="InterPro" id="IPR000524">
    <property type="entry name" value="Tscrpt_reg_HTH_GntR"/>
</dbReference>
<accession>A0A6L5Z1W2</accession>